<dbReference type="Gene3D" id="3.20.20.140">
    <property type="entry name" value="Metal-dependent hydrolases"/>
    <property type="match status" value="1"/>
</dbReference>
<comment type="caution">
    <text evidence="4">The sequence shown here is derived from an EMBL/GenBank/DDBJ whole genome shotgun (WGS) entry which is preliminary data.</text>
</comment>
<sequence>MKKYITVLGLALLSFGMKAQNQAPAQPQARPIALVGGTIHVGDGKIIQNGTIVFDKGVITGIGDASLSYDKAATETINVAGKSVYPGIIAPSALAGLVEIASVRATLDNQETGQFNPHVRALIAHNTDSEVIPTLRGNGILIGQSTPEGGIISGTSAIMEYDGWNWEDAALKKDDGVWLNYPALVSRQFSFEELKFTIKKNEKYMEQKNELAQLFSEGLAYAEISNPNPKNAQLEALKGLYDGSKQLFIRVNSGKEIIEAVKLAKQYKISKIVVVGGEEAELAIDFLKENNIPVIVNGTHRLPNTVDDDVWNPYKLPNVLMKAGLTVGMYYTEEFWRTRNLPFVAGTAAAFGMAQEDALKMITLNNAKILGIDKQVGSLELGKLATIVVSAGDILDMRTSKVEHAFIRGKKIDLDDKQKRLYKKYVGKYGLTEK</sequence>
<dbReference type="InterPro" id="IPR006680">
    <property type="entry name" value="Amidohydro-rel"/>
</dbReference>
<name>A0A4V1ZD69_9BACT</name>
<dbReference type="PANTHER" id="PTHR43794:SF11">
    <property type="entry name" value="AMIDOHYDROLASE-RELATED DOMAIN-CONTAINING PROTEIN"/>
    <property type="match status" value="1"/>
</dbReference>
<dbReference type="PANTHER" id="PTHR43794">
    <property type="entry name" value="AMINOHYDROLASE SSNA-RELATED"/>
    <property type="match status" value="1"/>
</dbReference>
<keyword evidence="1 4" id="KW-0378">Hydrolase</keyword>
<evidence type="ECO:0000256" key="1">
    <source>
        <dbReference type="ARBA" id="ARBA00022801"/>
    </source>
</evidence>
<gene>
    <name evidence="4" type="ORF">EWM59_13815</name>
</gene>
<dbReference type="SUPFAM" id="SSF51556">
    <property type="entry name" value="Metallo-dependent hydrolases"/>
    <property type="match status" value="1"/>
</dbReference>
<feature type="signal peptide" evidence="2">
    <location>
        <begin position="1"/>
        <end position="19"/>
    </location>
</feature>
<accession>A0A4V1ZD69</accession>
<keyword evidence="5" id="KW-1185">Reference proteome</keyword>
<feature type="domain" description="Amidohydrolase-related" evidence="3">
    <location>
        <begin position="350"/>
        <end position="408"/>
    </location>
</feature>
<dbReference type="InterPro" id="IPR032466">
    <property type="entry name" value="Metal_Hydrolase"/>
</dbReference>
<dbReference type="InterPro" id="IPR050287">
    <property type="entry name" value="MTA/SAH_deaminase"/>
</dbReference>
<dbReference type="SUPFAM" id="SSF51338">
    <property type="entry name" value="Composite domain of metallo-dependent hydrolases"/>
    <property type="match status" value="1"/>
</dbReference>
<dbReference type="GO" id="GO:0016810">
    <property type="term" value="F:hydrolase activity, acting on carbon-nitrogen (but not peptide) bonds"/>
    <property type="evidence" value="ECO:0007669"/>
    <property type="project" value="InterPro"/>
</dbReference>
<evidence type="ECO:0000259" key="3">
    <source>
        <dbReference type="Pfam" id="PF01979"/>
    </source>
</evidence>
<evidence type="ECO:0000313" key="5">
    <source>
        <dbReference type="Proteomes" id="UP000293162"/>
    </source>
</evidence>
<dbReference type="RefSeq" id="WP_130021566.1">
    <property type="nucleotide sequence ID" value="NZ_SEWF01000018.1"/>
</dbReference>
<dbReference type="Pfam" id="PF01979">
    <property type="entry name" value="Amidohydro_1"/>
    <property type="match status" value="1"/>
</dbReference>
<reference evidence="4 5" key="1">
    <citation type="submission" date="2019-02" db="EMBL/GenBank/DDBJ databases">
        <title>Bacterial novel species Emticicia sp. 17J42-9 isolated from soil.</title>
        <authorList>
            <person name="Jung H.-Y."/>
        </authorList>
    </citation>
    <scope>NUCLEOTIDE SEQUENCE [LARGE SCALE GENOMIC DNA]</scope>
    <source>
        <strain evidence="4 5">17J42-9</strain>
    </source>
</reference>
<dbReference type="EMBL" id="SEWF01000018">
    <property type="protein sequence ID" value="RYU95120.1"/>
    <property type="molecule type" value="Genomic_DNA"/>
</dbReference>
<evidence type="ECO:0000256" key="2">
    <source>
        <dbReference type="SAM" id="SignalP"/>
    </source>
</evidence>
<dbReference type="OrthoDB" id="783596at2"/>
<protein>
    <submittedName>
        <fullName evidence="4">Amidohydrolase</fullName>
    </submittedName>
</protein>
<organism evidence="4 5">
    <name type="scientific">Emticicia agri</name>
    <dbReference type="NCBI Taxonomy" id="2492393"/>
    <lineage>
        <taxon>Bacteria</taxon>
        <taxon>Pseudomonadati</taxon>
        <taxon>Bacteroidota</taxon>
        <taxon>Cytophagia</taxon>
        <taxon>Cytophagales</taxon>
        <taxon>Leadbetterellaceae</taxon>
        <taxon>Emticicia</taxon>
    </lineage>
</organism>
<feature type="chain" id="PRO_5020611172" evidence="2">
    <location>
        <begin position="20"/>
        <end position="434"/>
    </location>
</feature>
<keyword evidence="2" id="KW-0732">Signal</keyword>
<proteinExistence type="predicted"/>
<evidence type="ECO:0000313" key="4">
    <source>
        <dbReference type="EMBL" id="RYU95120.1"/>
    </source>
</evidence>
<dbReference type="Proteomes" id="UP000293162">
    <property type="component" value="Unassembled WGS sequence"/>
</dbReference>
<dbReference type="InterPro" id="IPR011059">
    <property type="entry name" value="Metal-dep_hydrolase_composite"/>
</dbReference>
<dbReference type="AlphaFoldDB" id="A0A4V1ZD69"/>